<comment type="caution">
    <text evidence="1">The sequence shown here is derived from an EMBL/GenBank/DDBJ whole genome shotgun (WGS) entry which is preliminary data.</text>
</comment>
<protein>
    <submittedName>
        <fullName evidence="1">Uncharacterized protein</fullName>
    </submittedName>
</protein>
<organism evidence="1 2">
    <name type="scientific">Populus alba</name>
    <name type="common">White poplar</name>
    <dbReference type="NCBI Taxonomy" id="43335"/>
    <lineage>
        <taxon>Eukaryota</taxon>
        <taxon>Viridiplantae</taxon>
        <taxon>Streptophyta</taxon>
        <taxon>Embryophyta</taxon>
        <taxon>Tracheophyta</taxon>
        <taxon>Spermatophyta</taxon>
        <taxon>Magnoliopsida</taxon>
        <taxon>eudicotyledons</taxon>
        <taxon>Gunneridae</taxon>
        <taxon>Pentapetalae</taxon>
        <taxon>rosids</taxon>
        <taxon>fabids</taxon>
        <taxon>Malpighiales</taxon>
        <taxon>Salicaceae</taxon>
        <taxon>Saliceae</taxon>
        <taxon>Populus</taxon>
    </lineage>
</organism>
<keyword evidence="2" id="KW-1185">Reference proteome</keyword>
<evidence type="ECO:0000313" key="2">
    <source>
        <dbReference type="Proteomes" id="UP000309997"/>
    </source>
</evidence>
<dbReference type="Proteomes" id="UP000309997">
    <property type="component" value="Unassembled WGS sequence"/>
</dbReference>
<reference evidence="1 2" key="1">
    <citation type="journal article" date="2024" name="Plant Biotechnol. J.">
        <title>Genome and CRISPR/Cas9 system of a widespread forest tree (Populus alba) in the world.</title>
        <authorList>
            <person name="Liu Y.J."/>
            <person name="Jiang P.F."/>
            <person name="Han X.M."/>
            <person name="Li X.Y."/>
            <person name="Wang H.M."/>
            <person name="Wang Y.J."/>
            <person name="Wang X.X."/>
            <person name="Zeng Q.Y."/>
        </authorList>
    </citation>
    <scope>NUCLEOTIDE SEQUENCE [LARGE SCALE GENOMIC DNA]</scope>
    <source>
        <strain evidence="2">cv. PAL-ZL1</strain>
    </source>
</reference>
<gene>
    <name evidence="1" type="ORF">D5086_019441</name>
</gene>
<dbReference type="EMBL" id="RCHU02000010">
    <property type="protein sequence ID" value="KAL3577937.1"/>
    <property type="molecule type" value="Genomic_DNA"/>
</dbReference>
<sequence>MMVWIKNQVFAKLSTGLPLLGASLTSAQLASCQEEAEKDGISAELGPHGLKADLELMLSPATEPFLHSSLSSSWVYSQCSVNSKYVNKPHAPCTNPPFQSDPKEEKEREVDDIGTKIGYGCIASHQCSTLEQLRCAITATDIISIVADMGSCASVQKKAGPAMKFSCPIDCRGNCIHIESPVKGSSKVCGDHSMNEKFNSKPQSLSPKPCQASFHDMGNQEDMFFDSHPWIESDCEDYLSLDGDFTPSRGTTPIHQGSYIETPPREESLCIITPASSIAEPSPADMKKQLIELFRENISSDLANNNQSFQDKVNGKPIAAYVSPKCTSRSPYQSAESSVRSGETTPHTDSKSGKEKPTHSAHCCLPNVVQSLSFGERKRRLSHAYGGGQ</sequence>
<accession>A0ACC4BHU7</accession>
<name>A0ACC4BHU7_POPAL</name>
<proteinExistence type="predicted"/>
<evidence type="ECO:0000313" key="1">
    <source>
        <dbReference type="EMBL" id="KAL3577937.1"/>
    </source>
</evidence>